<comment type="caution">
    <text evidence="1">The sequence shown here is derived from an EMBL/GenBank/DDBJ whole genome shotgun (WGS) entry which is preliminary data.</text>
</comment>
<dbReference type="EMBL" id="JAJFBX010000050">
    <property type="protein sequence ID" value="MCC2748660.1"/>
    <property type="molecule type" value="Genomic_DNA"/>
</dbReference>
<proteinExistence type="predicted"/>
<gene>
    <name evidence="1" type="ORF">LK487_16835</name>
</gene>
<name>A0AAW4WWN8_9FIRM</name>
<sequence length="64" mass="6785">MKLGKKNAMETGTFMAYACSCNCWCACTCNNCQSIGTANGRQVANNTQNSTTQVKSKGSLLLLA</sequence>
<organism evidence="1 2">
    <name type="scientific">Agathobacter rectalis</name>
    <dbReference type="NCBI Taxonomy" id="39491"/>
    <lineage>
        <taxon>Bacteria</taxon>
        <taxon>Bacillati</taxon>
        <taxon>Bacillota</taxon>
        <taxon>Clostridia</taxon>
        <taxon>Lachnospirales</taxon>
        <taxon>Lachnospiraceae</taxon>
        <taxon>Agathobacter</taxon>
    </lineage>
</organism>
<evidence type="ECO:0000313" key="2">
    <source>
        <dbReference type="Proteomes" id="UP001197847"/>
    </source>
</evidence>
<evidence type="ECO:0000313" key="1">
    <source>
        <dbReference type="EMBL" id="MCC2748660.1"/>
    </source>
</evidence>
<dbReference type="RefSeq" id="WP_158569445.1">
    <property type="nucleotide sequence ID" value="NZ_JAAISB010000083.1"/>
</dbReference>
<reference evidence="1" key="1">
    <citation type="submission" date="2021-10" db="EMBL/GenBank/DDBJ databases">
        <title>Collection of gut derived symbiotic bacterial strains cultured from healthy donors.</title>
        <authorList>
            <person name="Lin H."/>
            <person name="Littmann E."/>
            <person name="Claire K."/>
            <person name="Pamer E."/>
        </authorList>
    </citation>
    <scope>NUCLEOTIDE SEQUENCE</scope>
    <source>
        <strain evidence="1">MSK.22.92</strain>
    </source>
</reference>
<dbReference type="AlphaFoldDB" id="A0AAW4WWN8"/>
<dbReference type="InterPro" id="IPR023968">
    <property type="entry name" value="Bacteriocin_CLI3235"/>
</dbReference>
<accession>A0AAW4WWN8</accession>
<protein>
    <submittedName>
        <fullName evidence="1">CLI_3235 family bacteriocin</fullName>
    </submittedName>
</protein>
<dbReference type="Proteomes" id="UP001197847">
    <property type="component" value="Unassembled WGS sequence"/>
</dbReference>
<dbReference type="NCBIfam" id="TIGR04065">
    <property type="entry name" value="ocin_CLI_3235"/>
    <property type="match status" value="1"/>
</dbReference>